<dbReference type="VEuPathDB" id="VectorBase:MDOMA2_007887"/>
<accession>A0A1I8MQ18</accession>
<dbReference type="Gene3D" id="2.20.130.20">
    <property type="match status" value="1"/>
</dbReference>
<dbReference type="Gene3D" id="1.50.10.20">
    <property type="match status" value="1"/>
</dbReference>
<dbReference type="PANTHER" id="PTHR11412">
    <property type="entry name" value="MACROGLOBULIN / COMPLEMENT"/>
    <property type="match status" value="1"/>
</dbReference>
<dbReference type="InterPro" id="IPR001599">
    <property type="entry name" value="Macroglobln_a2"/>
</dbReference>
<keyword evidence="2" id="KW-0882">Thioester bond</keyword>
<dbReference type="Gene3D" id="2.60.120.1540">
    <property type="match status" value="1"/>
</dbReference>
<dbReference type="InterPro" id="IPR013783">
    <property type="entry name" value="Ig-like_fold"/>
</dbReference>
<dbReference type="VEuPathDB" id="VectorBase:MDOA007259"/>
<dbReference type="GO" id="GO:0005615">
    <property type="term" value="C:extracellular space"/>
    <property type="evidence" value="ECO:0007669"/>
    <property type="project" value="InterPro"/>
</dbReference>
<evidence type="ECO:0000259" key="4">
    <source>
        <dbReference type="SMART" id="SM01360"/>
    </source>
</evidence>
<feature type="domain" description="Alpha-2-macroglobulin" evidence="4">
    <location>
        <begin position="62"/>
        <end position="152"/>
    </location>
</feature>
<evidence type="ECO:0000256" key="2">
    <source>
        <dbReference type="ARBA" id="ARBA00022966"/>
    </source>
</evidence>
<proteinExistence type="predicted"/>
<dbReference type="Pfam" id="PF07678">
    <property type="entry name" value="TED_complement"/>
    <property type="match status" value="1"/>
</dbReference>
<dbReference type="Pfam" id="PF00207">
    <property type="entry name" value="A2M"/>
    <property type="match status" value="1"/>
</dbReference>
<dbReference type="InterPro" id="IPR047565">
    <property type="entry name" value="Alpha-macroglob_thiol-ester_cl"/>
</dbReference>
<name>A0A1I8MQ18_MUSDO</name>
<dbReference type="EnsemblMetazoa" id="MDOA007259-RB">
    <property type="protein sequence ID" value="MDOA007259-PB"/>
    <property type="gene ID" value="MDOA007259"/>
</dbReference>
<dbReference type="InterPro" id="IPR050473">
    <property type="entry name" value="A2M/Complement_sys"/>
</dbReference>
<organism evidence="5">
    <name type="scientific">Musca domestica</name>
    <name type="common">House fly</name>
    <dbReference type="NCBI Taxonomy" id="7370"/>
    <lineage>
        <taxon>Eukaryota</taxon>
        <taxon>Metazoa</taxon>
        <taxon>Ecdysozoa</taxon>
        <taxon>Arthropoda</taxon>
        <taxon>Hexapoda</taxon>
        <taxon>Insecta</taxon>
        <taxon>Pterygota</taxon>
        <taxon>Neoptera</taxon>
        <taxon>Endopterygota</taxon>
        <taxon>Diptera</taxon>
        <taxon>Brachycera</taxon>
        <taxon>Muscomorpha</taxon>
        <taxon>Muscoidea</taxon>
        <taxon>Muscidae</taxon>
        <taxon>Musca</taxon>
    </lineage>
</organism>
<dbReference type="SMART" id="SM01360">
    <property type="entry name" value="A2M"/>
    <property type="match status" value="1"/>
</dbReference>
<dbReference type="SMART" id="SM01419">
    <property type="entry name" value="Thiol-ester_cl"/>
    <property type="match status" value="1"/>
</dbReference>
<reference evidence="5" key="1">
    <citation type="submission" date="2020-05" db="UniProtKB">
        <authorList>
            <consortium name="EnsemblMetazoa"/>
        </authorList>
    </citation>
    <scope>IDENTIFICATION</scope>
    <source>
        <strain evidence="5">Aabys</strain>
    </source>
</reference>
<dbReference type="PANTHER" id="PTHR11412:SF136">
    <property type="entry name" value="CD109 ANTIGEN"/>
    <property type="match status" value="1"/>
</dbReference>
<dbReference type="SUPFAM" id="SSF48239">
    <property type="entry name" value="Terpenoid cyclases/Protein prenyltransferases"/>
    <property type="match status" value="1"/>
</dbReference>
<dbReference type="eggNOG" id="KOG1366">
    <property type="taxonomic scope" value="Eukaryota"/>
</dbReference>
<dbReference type="InterPro" id="IPR011626">
    <property type="entry name" value="Alpha-macroglobulin_TED"/>
</dbReference>
<protein>
    <recommendedName>
        <fullName evidence="4">Alpha-2-macroglobulin domain-containing protein</fullName>
    </recommendedName>
</protein>
<evidence type="ECO:0000256" key="1">
    <source>
        <dbReference type="ARBA" id="ARBA00022729"/>
    </source>
</evidence>
<dbReference type="InterPro" id="IPR008930">
    <property type="entry name" value="Terpenoid_cyclase/PrenylTrfase"/>
</dbReference>
<dbReference type="PROSITE" id="PS00477">
    <property type="entry name" value="ALPHA_2_MACROGLOBULIN"/>
    <property type="match status" value="1"/>
</dbReference>
<evidence type="ECO:0000256" key="3">
    <source>
        <dbReference type="ARBA" id="ARBA00023157"/>
    </source>
</evidence>
<dbReference type="AlphaFoldDB" id="A0A1I8MQ18"/>
<evidence type="ECO:0000313" key="5">
    <source>
        <dbReference type="EnsemblMetazoa" id="MDOA007259-PB"/>
    </source>
</evidence>
<dbReference type="Gene3D" id="2.60.40.10">
    <property type="entry name" value="Immunoglobulins"/>
    <property type="match status" value="1"/>
</dbReference>
<dbReference type="GO" id="GO:0004866">
    <property type="term" value="F:endopeptidase inhibitor activity"/>
    <property type="evidence" value="ECO:0007669"/>
    <property type="project" value="InterPro"/>
</dbReference>
<dbReference type="STRING" id="7370.A0A1I8MQ18"/>
<keyword evidence="1" id="KW-0732">Signal</keyword>
<sequence length="643" mass="73106">MLEALQEDTSRLPFLALVYPGLMSGVLTLTNAHYEFVPLQVDNRKLPDPLGELTFRKNFPETWIFENYEITNDTTQLTLNIPDTVTTWRVTAFTMNEKTGFGIVDGPTDVTTIQPFFISLNLPYSVKRGEIVAIPILIHNYLNRSLDTEITLLNSNNEFYFMESTILNTETGSSEEGRTKNITMPANSVDTVLFYISPRLVGDIKLRITATNSMASDAIIDTLRVQPEGIRQEFNNPQYISVIPSEPIELSYPLSLPANMVPQSEFITLTVVGDDMVPVLLNLNDLLYLPTGCGEQNMANFAPNVLALQYLRSTGQYHREAKLVAKVKRNIEVGYQQQLTYRHNNGGYSVFGQRKDFEASTWLTAYTVRFFIKTLKYAMAIEKHIIETGLHYLATAQRDDGSFPYTGYLLYPAQQNRFGFTAFVLMTFLEDEILQECKGVTTISDFSIMHALEQSTYEGLRFLHNRMDEINDLYALSIIAVTLQMAEENASSKKVLDRLMQHKESDNESVWWSQNDRNMAKDVEITGYVLVAMLKMGYNKEAAEKAYKWLTRQRNKKGGFKSSHDTVVGLQALIQYPVKYKKSSGQINVVVNYKAVDDEKRTVRAGEISVDQSNAKILQTEEVSWGYYIKCIKCQNAKSRIVM</sequence>
<keyword evidence="3" id="KW-1015">Disulfide bond</keyword>
<dbReference type="InterPro" id="IPR019742">
    <property type="entry name" value="MacrogloblnA2_CS"/>
</dbReference>